<dbReference type="AlphaFoldDB" id="M0HVN3"/>
<keyword evidence="3" id="KW-1185">Reference proteome</keyword>
<accession>M0HVN3</accession>
<comment type="caution">
    <text evidence="2">The sequence shown here is derived from an EMBL/GenBank/DDBJ whole genome shotgun (WGS) entry which is preliminary data.</text>
</comment>
<sequence>MFLETCPTTGGDIQLSEEVVESCCSSHRVIAVSCEESGERLFEHSLPDSE</sequence>
<dbReference type="EMBL" id="AOLK01000006">
    <property type="protein sequence ID" value="ELZ88521.1"/>
    <property type="molecule type" value="Genomic_DNA"/>
</dbReference>
<evidence type="ECO:0000313" key="3">
    <source>
        <dbReference type="Proteomes" id="UP000011612"/>
    </source>
</evidence>
<dbReference type="Pfam" id="PF26237">
    <property type="entry name" value="DUF8054_C"/>
    <property type="match status" value="1"/>
</dbReference>
<dbReference type="Proteomes" id="UP000011612">
    <property type="component" value="Unassembled WGS sequence"/>
</dbReference>
<evidence type="ECO:0000259" key="1">
    <source>
        <dbReference type="Pfam" id="PF26237"/>
    </source>
</evidence>
<dbReference type="InterPro" id="IPR058675">
    <property type="entry name" value="DUF8054_C"/>
</dbReference>
<organism evidence="2 3">
    <name type="scientific">Haloferax elongans ATCC BAA-1513</name>
    <dbReference type="NCBI Taxonomy" id="1230453"/>
    <lineage>
        <taxon>Archaea</taxon>
        <taxon>Methanobacteriati</taxon>
        <taxon>Methanobacteriota</taxon>
        <taxon>Stenosarchaea group</taxon>
        <taxon>Halobacteria</taxon>
        <taxon>Halobacteriales</taxon>
        <taxon>Haloferacaceae</taxon>
        <taxon>Haloferax</taxon>
    </lineage>
</organism>
<evidence type="ECO:0000313" key="2">
    <source>
        <dbReference type="EMBL" id="ELZ88521.1"/>
    </source>
</evidence>
<gene>
    <name evidence="2" type="ORF">C453_01615</name>
</gene>
<protein>
    <recommendedName>
        <fullName evidence="1">DUF8054 domain-containing protein</fullName>
    </recommendedName>
</protein>
<name>M0HVN3_HALEO</name>
<proteinExistence type="predicted"/>
<reference evidence="2 3" key="1">
    <citation type="journal article" date="2014" name="PLoS Genet.">
        <title>Phylogenetically driven sequencing of extremely halophilic archaea reveals strategies for static and dynamic osmo-response.</title>
        <authorList>
            <person name="Becker E.A."/>
            <person name="Seitzer P.M."/>
            <person name="Tritt A."/>
            <person name="Larsen D."/>
            <person name="Krusor M."/>
            <person name="Yao A.I."/>
            <person name="Wu D."/>
            <person name="Madern D."/>
            <person name="Eisen J.A."/>
            <person name="Darling A.E."/>
            <person name="Facciotti M.T."/>
        </authorList>
    </citation>
    <scope>NUCLEOTIDE SEQUENCE [LARGE SCALE GENOMIC DNA]</scope>
    <source>
        <strain evidence="2 3">ATCC BAA-1513</strain>
    </source>
</reference>
<feature type="domain" description="DUF8054" evidence="1">
    <location>
        <begin position="4"/>
        <end position="44"/>
    </location>
</feature>